<evidence type="ECO:0000256" key="2">
    <source>
        <dbReference type="ARBA" id="ARBA00022741"/>
    </source>
</evidence>
<dbReference type="EMBL" id="JAHWGI010001408">
    <property type="protein sequence ID" value="KAK3930019.1"/>
    <property type="molecule type" value="Genomic_DNA"/>
</dbReference>
<dbReference type="Gene3D" id="2.60.34.10">
    <property type="entry name" value="Substrate Binding Domain Of DNAk, Chain A, domain 1"/>
    <property type="match status" value="1"/>
</dbReference>
<keyword evidence="4" id="KW-0346">Stress response</keyword>
<name>A0AAE1LT90_9NEOP</name>
<dbReference type="PROSITE" id="PS01036">
    <property type="entry name" value="HSP70_3"/>
    <property type="match status" value="1"/>
</dbReference>
<dbReference type="Gene3D" id="3.90.640.10">
    <property type="entry name" value="Actin, Chain A, domain 4"/>
    <property type="match status" value="1"/>
</dbReference>
<dbReference type="GO" id="GO:0005524">
    <property type="term" value="F:ATP binding"/>
    <property type="evidence" value="ECO:0007669"/>
    <property type="project" value="UniProtKB-KW"/>
</dbReference>
<evidence type="ECO:0000313" key="5">
    <source>
        <dbReference type="Proteomes" id="UP001219518"/>
    </source>
</evidence>
<proteinExistence type="inferred from homology"/>
<dbReference type="InterPro" id="IPR018181">
    <property type="entry name" value="Heat_shock_70_CS"/>
</dbReference>
<dbReference type="SUPFAM" id="SSF53067">
    <property type="entry name" value="Actin-like ATPase domain"/>
    <property type="match status" value="1"/>
</dbReference>
<dbReference type="Gene3D" id="3.30.420.40">
    <property type="match status" value="2"/>
</dbReference>
<keyword evidence="3" id="KW-0067">ATP-binding</keyword>
<dbReference type="AlphaFoldDB" id="A0AAE1LT90"/>
<comment type="caution">
    <text evidence="4">The sequence shown here is derived from an EMBL/GenBank/DDBJ whole genome shotgun (WGS) entry which is preliminary data.</text>
</comment>
<evidence type="ECO:0000313" key="4">
    <source>
        <dbReference type="EMBL" id="KAK3930019.1"/>
    </source>
</evidence>
<accession>A0AAE1LT90</accession>
<gene>
    <name evidence="4" type="ORF">KUF71_022115</name>
</gene>
<dbReference type="SUPFAM" id="SSF100920">
    <property type="entry name" value="Heat shock protein 70kD (HSP70), peptide-binding domain"/>
    <property type="match status" value="1"/>
</dbReference>
<reference evidence="4" key="1">
    <citation type="submission" date="2021-07" db="EMBL/GenBank/DDBJ databases">
        <authorList>
            <person name="Catto M.A."/>
            <person name="Jacobson A."/>
            <person name="Kennedy G."/>
            <person name="Labadie P."/>
            <person name="Hunt B.G."/>
            <person name="Srinivasan R."/>
        </authorList>
    </citation>
    <scope>NUCLEOTIDE SEQUENCE</scope>
    <source>
        <strain evidence="4">PL_HMW_Pooled</strain>
        <tissue evidence="4">Head</tissue>
    </source>
</reference>
<organism evidence="4 5">
    <name type="scientific">Frankliniella fusca</name>
    <dbReference type="NCBI Taxonomy" id="407009"/>
    <lineage>
        <taxon>Eukaryota</taxon>
        <taxon>Metazoa</taxon>
        <taxon>Ecdysozoa</taxon>
        <taxon>Arthropoda</taxon>
        <taxon>Hexapoda</taxon>
        <taxon>Insecta</taxon>
        <taxon>Pterygota</taxon>
        <taxon>Neoptera</taxon>
        <taxon>Paraneoptera</taxon>
        <taxon>Thysanoptera</taxon>
        <taxon>Terebrantia</taxon>
        <taxon>Thripoidea</taxon>
        <taxon>Thripidae</taxon>
        <taxon>Frankliniella</taxon>
    </lineage>
</organism>
<keyword evidence="5" id="KW-1185">Reference proteome</keyword>
<keyword evidence="2" id="KW-0547">Nucleotide-binding</keyword>
<dbReference type="PANTHER" id="PTHR19375">
    <property type="entry name" value="HEAT SHOCK PROTEIN 70KDA"/>
    <property type="match status" value="1"/>
</dbReference>
<comment type="similarity">
    <text evidence="1">Belongs to the heat shock protein 70 family.</text>
</comment>
<dbReference type="InterPro" id="IPR013126">
    <property type="entry name" value="Hsp_70_fam"/>
</dbReference>
<dbReference type="Proteomes" id="UP001219518">
    <property type="component" value="Unassembled WGS sequence"/>
</dbReference>
<dbReference type="FunFam" id="3.90.640.10:FF:000003">
    <property type="entry name" value="Molecular chaperone DnaK"/>
    <property type="match status" value="1"/>
</dbReference>
<sequence>MTRGRIAELEVLSLINEPTAAAIAYGLDKGKNLGSARTVFIYDLGGGTFDVTVMRIEGNEFKVLASGGDTHLGGQDFDVLLLKHCLEDMNNAGNGRQMTRDKQVVHDLRKACEMAKLKLSSMPKASVRVFSPRLNEGYDRYETTISRALFQSLCGELFRKTIEISEKVLTDAQVKHSDIDDVVLVGGSTRIPKVRALLQDMFSGKELRHSINPDEAVAYGAAVHAAALSGDELFGKMVKLEDVTPLSLGTDVIGGRFSCIIKKNTAIPCKNTETYCTTSDNQCEVSVKVYQGERPLVKDNHYLNKDCRIEVPMLPAGQARVKVTYEIDKSGLLTVTCEEPTSGRQVQARVTSEEAHLSQEDIHAFIENARRYRREDQAALREVEEQLQRQRPI</sequence>
<dbReference type="InterPro" id="IPR043129">
    <property type="entry name" value="ATPase_NBD"/>
</dbReference>
<dbReference type="GO" id="GO:0140662">
    <property type="term" value="F:ATP-dependent protein folding chaperone"/>
    <property type="evidence" value="ECO:0007669"/>
    <property type="project" value="InterPro"/>
</dbReference>
<evidence type="ECO:0000256" key="3">
    <source>
        <dbReference type="ARBA" id="ARBA00022840"/>
    </source>
</evidence>
<dbReference type="Pfam" id="PF00012">
    <property type="entry name" value="HSP70"/>
    <property type="match status" value="1"/>
</dbReference>
<dbReference type="PROSITE" id="PS00329">
    <property type="entry name" value="HSP70_2"/>
    <property type="match status" value="1"/>
</dbReference>
<dbReference type="PRINTS" id="PR00301">
    <property type="entry name" value="HEATSHOCK70"/>
</dbReference>
<protein>
    <submittedName>
        <fullName evidence="4">Heat shock 70 kDa protein</fullName>
    </submittedName>
</protein>
<dbReference type="InterPro" id="IPR029047">
    <property type="entry name" value="HSP70_peptide-bd_sf"/>
</dbReference>
<reference evidence="4" key="2">
    <citation type="journal article" date="2023" name="BMC Genomics">
        <title>Pest status, molecular evolution, and epigenetic factors derived from the genome assembly of Frankliniella fusca, a thysanopteran phytovirus vector.</title>
        <authorList>
            <person name="Catto M.A."/>
            <person name="Labadie P.E."/>
            <person name="Jacobson A.L."/>
            <person name="Kennedy G.G."/>
            <person name="Srinivasan R."/>
            <person name="Hunt B.G."/>
        </authorList>
    </citation>
    <scope>NUCLEOTIDE SEQUENCE</scope>
    <source>
        <strain evidence="4">PL_HMW_Pooled</strain>
    </source>
</reference>
<evidence type="ECO:0000256" key="1">
    <source>
        <dbReference type="ARBA" id="ARBA00007381"/>
    </source>
</evidence>